<gene>
    <name evidence="1" type="ORF">B0H15DRAFT_610886</name>
</gene>
<evidence type="ECO:0000313" key="1">
    <source>
        <dbReference type="EMBL" id="KAJ7075840.1"/>
    </source>
</evidence>
<evidence type="ECO:0000313" key="2">
    <source>
        <dbReference type="Proteomes" id="UP001222325"/>
    </source>
</evidence>
<dbReference type="AlphaFoldDB" id="A0AAD6TPW7"/>
<organism evidence="1 2">
    <name type="scientific">Mycena belliarum</name>
    <dbReference type="NCBI Taxonomy" id="1033014"/>
    <lineage>
        <taxon>Eukaryota</taxon>
        <taxon>Fungi</taxon>
        <taxon>Dikarya</taxon>
        <taxon>Basidiomycota</taxon>
        <taxon>Agaricomycotina</taxon>
        <taxon>Agaricomycetes</taxon>
        <taxon>Agaricomycetidae</taxon>
        <taxon>Agaricales</taxon>
        <taxon>Marasmiineae</taxon>
        <taxon>Mycenaceae</taxon>
        <taxon>Mycena</taxon>
    </lineage>
</organism>
<dbReference type="Proteomes" id="UP001222325">
    <property type="component" value="Unassembled WGS sequence"/>
</dbReference>
<sequence>MMQASVAPHHPAHGFRGLISTSDMPCDCRRSASCASLRRARIYYWSSVTAHGIPEAGVKLPMTQGCDPEEEEMGGAGGTAAAGSSECAARVRRHYQYNLYLARCECIPLYSGSIWLEVLQQNRRAISGYRPFLEPSRIGSIQLVLARSGCPAFSLGLRVHGSLTSIPGKQERACAPYPLYDRIAPAVFISVLRAFLQHRDDC</sequence>
<protein>
    <submittedName>
        <fullName evidence="1">Uncharacterized protein</fullName>
    </submittedName>
</protein>
<dbReference type="EMBL" id="JARJCN010000088">
    <property type="protein sequence ID" value="KAJ7075840.1"/>
    <property type="molecule type" value="Genomic_DNA"/>
</dbReference>
<accession>A0AAD6TPW7</accession>
<reference evidence="1" key="1">
    <citation type="submission" date="2023-03" db="EMBL/GenBank/DDBJ databases">
        <title>Massive genome expansion in bonnet fungi (Mycena s.s.) driven by repeated elements and novel gene families across ecological guilds.</title>
        <authorList>
            <consortium name="Lawrence Berkeley National Laboratory"/>
            <person name="Harder C.B."/>
            <person name="Miyauchi S."/>
            <person name="Viragh M."/>
            <person name="Kuo A."/>
            <person name="Thoen E."/>
            <person name="Andreopoulos B."/>
            <person name="Lu D."/>
            <person name="Skrede I."/>
            <person name="Drula E."/>
            <person name="Henrissat B."/>
            <person name="Morin E."/>
            <person name="Kohler A."/>
            <person name="Barry K."/>
            <person name="LaButti K."/>
            <person name="Morin E."/>
            <person name="Salamov A."/>
            <person name="Lipzen A."/>
            <person name="Mereny Z."/>
            <person name="Hegedus B."/>
            <person name="Baldrian P."/>
            <person name="Stursova M."/>
            <person name="Weitz H."/>
            <person name="Taylor A."/>
            <person name="Grigoriev I.V."/>
            <person name="Nagy L.G."/>
            <person name="Martin F."/>
            <person name="Kauserud H."/>
        </authorList>
    </citation>
    <scope>NUCLEOTIDE SEQUENCE</scope>
    <source>
        <strain evidence="1">CBHHK173m</strain>
    </source>
</reference>
<name>A0AAD6TPW7_9AGAR</name>
<comment type="caution">
    <text evidence="1">The sequence shown here is derived from an EMBL/GenBank/DDBJ whole genome shotgun (WGS) entry which is preliminary data.</text>
</comment>
<keyword evidence="2" id="KW-1185">Reference proteome</keyword>
<proteinExistence type="predicted"/>